<evidence type="ECO:0000256" key="3">
    <source>
        <dbReference type="ARBA" id="ARBA00022989"/>
    </source>
</evidence>
<dbReference type="AlphaFoldDB" id="A0A8K0HAK4"/>
<gene>
    <name evidence="6" type="ORF">FNV43_RR09508</name>
</gene>
<comment type="caution">
    <text evidence="6">The sequence shown here is derived from an EMBL/GenBank/DDBJ whole genome shotgun (WGS) entry which is preliminary data.</text>
</comment>
<dbReference type="PANTHER" id="PTHR24064">
    <property type="entry name" value="SOLUTE CARRIER FAMILY 22 MEMBER"/>
    <property type="match status" value="1"/>
</dbReference>
<proteinExistence type="predicted"/>
<feature type="transmembrane region" description="Helical" evidence="5">
    <location>
        <begin position="260"/>
        <end position="280"/>
    </location>
</feature>
<dbReference type="Gene3D" id="1.20.1250.20">
    <property type="entry name" value="MFS general substrate transporter like domains"/>
    <property type="match status" value="1"/>
</dbReference>
<feature type="transmembrane region" description="Helical" evidence="5">
    <location>
        <begin position="143"/>
        <end position="165"/>
    </location>
</feature>
<keyword evidence="2 5" id="KW-0812">Transmembrane</keyword>
<sequence length="305" mass="33891">MESPPSLLLRRCGNRLFFSRSCHQPFFLLCHMGCCTYLLVKRCGTHQQPRWLLVRGRKDEAIATLKSIAPPSNDLNSLTMIMSFSSVACEQETWNVDFFSTIKVLVDKNWAFRRLLIVMVIGFGIGMVYYGMPLSLGNLAFSIYLSVTFNALSEVPASLVTFAMIDKMNRKTTVVVFTTVSGICSIASVLMTGSKEWIQMGLELVSFFCACTSFNVLLIFTVELFPTSVRNSAISMVRQALVFGGVFSPMLAATGRENGFMSYGVFGLVIGFCGLFVVFLPETRGTAISDTMDEEEYKTRGYSAM</sequence>
<name>A0A8K0HAK4_9ROSA</name>
<feature type="transmembrane region" description="Helical" evidence="5">
    <location>
        <begin position="204"/>
        <end position="225"/>
    </location>
</feature>
<feature type="transmembrane region" description="Helical" evidence="5">
    <location>
        <begin position="111"/>
        <end position="131"/>
    </location>
</feature>
<dbReference type="InterPro" id="IPR036259">
    <property type="entry name" value="MFS_trans_sf"/>
</dbReference>
<keyword evidence="7" id="KW-1185">Reference proteome</keyword>
<dbReference type="GO" id="GO:0016020">
    <property type="term" value="C:membrane"/>
    <property type="evidence" value="ECO:0007669"/>
    <property type="project" value="UniProtKB-SubCell"/>
</dbReference>
<evidence type="ECO:0000313" key="6">
    <source>
        <dbReference type="EMBL" id="KAF3448795.1"/>
    </source>
</evidence>
<evidence type="ECO:0000256" key="1">
    <source>
        <dbReference type="ARBA" id="ARBA00004141"/>
    </source>
</evidence>
<evidence type="ECO:0000256" key="5">
    <source>
        <dbReference type="SAM" id="Phobius"/>
    </source>
</evidence>
<dbReference type="Proteomes" id="UP000796880">
    <property type="component" value="Unassembled WGS sequence"/>
</dbReference>
<evidence type="ECO:0000256" key="4">
    <source>
        <dbReference type="ARBA" id="ARBA00023136"/>
    </source>
</evidence>
<dbReference type="EMBL" id="VOIH02000004">
    <property type="protein sequence ID" value="KAF3448795.1"/>
    <property type="molecule type" value="Genomic_DNA"/>
</dbReference>
<feature type="transmembrane region" description="Helical" evidence="5">
    <location>
        <begin position="172"/>
        <end position="192"/>
    </location>
</feature>
<dbReference type="OrthoDB" id="5296287at2759"/>
<dbReference type="SUPFAM" id="SSF103473">
    <property type="entry name" value="MFS general substrate transporter"/>
    <property type="match status" value="1"/>
</dbReference>
<keyword evidence="3 5" id="KW-1133">Transmembrane helix</keyword>
<protein>
    <submittedName>
        <fullName evidence="6">Uncharacterized protein</fullName>
    </submittedName>
</protein>
<feature type="transmembrane region" description="Helical" evidence="5">
    <location>
        <begin position="237"/>
        <end position="254"/>
    </location>
</feature>
<accession>A0A8K0HAK4</accession>
<evidence type="ECO:0000256" key="2">
    <source>
        <dbReference type="ARBA" id="ARBA00022692"/>
    </source>
</evidence>
<evidence type="ECO:0000313" key="7">
    <source>
        <dbReference type="Proteomes" id="UP000796880"/>
    </source>
</evidence>
<comment type="subcellular location">
    <subcellularLocation>
        <location evidence="1">Membrane</location>
        <topology evidence="1">Multi-pass membrane protein</topology>
    </subcellularLocation>
</comment>
<keyword evidence="4 5" id="KW-0472">Membrane</keyword>
<reference evidence="6" key="1">
    <citation type="submission" date="2020-03" db="EMBL/GenBank/DDBJ databases">
        <title>A high-quality chromosome-level genome assembly of a woody plant with both climbing and erect habits, Rhamnella rubrinervis.</title>
        <authorList>
            <person name="Lu Z."/>
            <person name="Yang Y."/>
            <person name="Zhu X."/>
            <person name="Sun Y."/>
        </authorList>
    </citation>
    <scope>NUCLEOTIDE SEQUENCE</scope>
    <source>
        <strain evidence="6">BYM</strain>
        <tissue evidence="6">Leaf</tissue>
    </source>
</reference>
<organism evidence="6 7">
    <name type="scientific">Rhamnella rubrinervis</name>
    <dbReference type="NCBI Taxonomy" id="2594499"/>
    <lineage>
        <taxon>Eukaryota</taxon>
        <taxon>Viridiplantae</taxon>
        <taxon>Streptophyta</taxon>
        <taxon>Embryophyta</taxon>
        <taxon>Tracheophyta</taxon>
        <taxon>Spermatophyta</taxon>
        <taxon>Magnoliopsida</taxon>
        <taxon>eudicotyledons</taxon>
        <taxon>Gunneridae</taxon>
        <taxon>Pentapetalae</taxon>
        <taxon>rosids</taxon>
        <taxon>fabids</taxon>
        <taxon>Rosales</taxon>
        <taxon>Rhamnaceae</taxon>
        <taxon>rhamnoid group</taxon>
        <taxon>Rhamneae</taxon>
        <taxon>Rhamnella</taxon>
    </lineage>
</organism>